<name>A0A0A9HM86_ARUDO</name>
<organism evidence="1">
    <name type="scientific">Arundo donax</name>
    <name type="common">Giant reed</name>
    <name type="synonym">Donax arundinaceus</name>
    <dbReference type="NCBI Taxonomy" id="35708"/>
    <lineage>
        <taxon>Eukaryota</taxon>
        <taxon>Viridiplantae</taxon>
        <taxon>Streptophyta</taxon>
        <taxon>Embryophyta</taxon>
        <taxon>Tracheophyta</taxon>
        <taxon>Spermatophyta</taxon>
        <taxon>Magnoliopsida</taxon>
        <taxon>Liliopsida</taxon>
        <taxon>Poales</taxon>
        <taxon>Poaceae</taxon>
        <taxon>PACMAD clade</taxon>
        <taxon>Arundinoideae</taxon>
        <taxon>Arundineae</taxon>
        <taxon>Arundo</taxon>
    </lineage>
</organism>
<reference evidence="1" key="1">
    <citation type="submission" date="2014-09" db="EMBL/GenBank/DDBJ databases">
        <authorList>
            <person name="Magalhaes I.L.F."/>
            <person name="Oliveira U."/>
            <person name="Santos F.R."/>
            <person name="Vidigal T.H.D.A."/>
            <person name="Brescovit A.D."/>
            <person name="Santos A.J."/>
        </authorList>
    </citation>
    <scope>NUCLEOTIDE SEQUENCE</scope>
    <source>
        <tissue evidence="1">Shoot tissue taken approximately 20 cm above the soil surface</tissue>
    </source>
</reference>
<sequence>MHKLLFFGSPDNILFG</sequence>
<proteinExistence type="predicted"/>
<protein>
    <submittedName>
        <fullName evidence="1">Uncharacterized protein</fullName>
    </submittedName>
</protein>
<evidence type="ECO:0000313" key="1">
    <source>
        <dbReference type="EMBL" id="JAE38260.1"/>
    </source>
</evidence>
<reference evidence="1" key="2">
    <citation type="journal article" date="2015" name="Data Brief">
        <title>Shoot transcriptome of the giant reed, Arundo donax.</title>
        <authorList>
            <person name="Barrero R.A."/>
            <person name="Guerrero F.D."/>
            <person name="Moolhuijzen P."/>
            <person name="Goolsby J.A."/>
            <person name="Tidwell J."/>
            <person name="Bellgard S.E."/>
            <person name="Bellgard M.I."/>
        </authorList>
    </citation>
    <scope>NUCLEOTIDE SEQUENCE</scope>
    <source>
        <tissue evidence="1">Shoot tissue taken approximately 20 cm above the soil surface</tissue>
    </source>
</reference>
<dbReference type="EMBL" id="GBRH01159636">
    <property type="protein sequence ID" value="JAE38260.1"/>
    <property type="molecule type" value="Transcribed_RNA"/>
</dbReference>
<accession>A0A0A9HM86</accession>
<dbReference type="AlphaFoldDB" id="A0A0A9HM86"/>